<dbReference type="GeneID" id="42855776"/>
<evidence type="ECO:0000313" key="5">
    <source>
        <dbReference type="Proteomes" id="UP000053433"/>
    </source>
</evidence>
<evidence type="ECO:0000313" key="4">
    <source>
        <dbReference type="EMBL" id="MTS51172.1"/>
    </source>
</evidence>
<protein>
    <submittedName>
        <fullName evidence="2">DUF3783 domain-containing protein</fullName>
    </submittedName>
</protein>
<dbReference type="Pfam" id="PF12646">
    <property type="entry name" value="DUF3783"/>
    <property type="match status" value="1"/>
</dbReference>
<reference evidence="1 5" key="1">
    <citation type="submission" date="2015-10" db="EMBL/GenBank/DDBJ databases">
        <title>A novel member of the family Ruminococcaceae isolated from human faeces.</title>
        <authorList>
            <person name="Shkoporov A.N."/>
            <person name="Chaplin A.V."/>
            <person name="Motuzova O.V."/>
            <person name="Kafarskaia L.I."/>
            <person name="Efimov B.A."/>
        </authorList>
    </citation>
    <scope>NUCLEOTIDE SEQUENCE [LARGE SCALE GENOMIC DNA]</scope>
    <source>
        <strain evidence="1 5">668</strain>
    </source>
</reference>
<evidence type="ECO:0000313" key="3">
    <source>
        <dbReference type="EMBL" id="MTS29065.1"/>
    </source>
</evidence>
<reference evidence="7 8" key="2">
    <citation type="journal article" date="2019" name="Nat. Med.">
        <title>A library of human gut bacterial isolates paired with longitudinal multiomics data enables mechanistic microbiome research.</title>
        <authorList>
            <person name="Poyet M."/>
            <person name="Groussin M."/>
            <person name="Gibbons S.M."/>
            <person name="Avila-Pacheco J."/>
            <person name="Jiang X."/>
            <person name="Kearney S.M."/>
            <person name="Perrotta A.R."/>
            <person name="Berdy B."/>
            <person name="Zhao S."/>
            <person name="Lieberman T.D."/>
            <person name="Swanson P.K."/>
            <person name="Smith M."/>
            <person name="Roesemann S."/>
            <person name="Alexander J.E."/>
            <person name="Rich S.A."/>
            <person name="Livny J."/>
            <person name="Vlamakis H."/>
            <person name="Clish C."/>
            <person name="Bullock K."/>
            <person name="Deik A."/>
            <person name="Scott J."/>
            <person name="Pierce K.A."/>
            <person name="Xavier R.J."/>
            <person name="Alm E.J."/>
        </authorList>
    </citation>
    <scope>NUCLEOTIDE SEQUENCE [LARGE SCALE GENOMIC DNA]</scope>
    <source>
        <strain evidence="3 8">BIOML-A4</strain>
        <strain evidence="4 7">BIOML-A7</strain>
    </source>
</reference>
<dbReference type="Proteomes" id="UP000472755">
    <property type="component" value="Unassembled WGS sequence"/>
</dbReference>
<dbReference type="AlphaFoldDB" id="A0A0W7TMI4"/>
<evidence type="ECO:0000313" key="7">
    <source>
        <dbReference type="Proteomes" id="UP000449193"/>
    </source>
</evidence>
<accession>A0A0W7TMI4</accession>
<evidence type="ECO:0000313" key="2">
    <source>
        <dbReference type="EMBL" id="MST92528.1"/>
    </source>
</evidence>
<dbReference type="EMBL" id="LMUA01000030">
    <property type="protein sequence ID" value="KUE75066.1"/>
    <property type="molecule type" value="Genomic_DNA"/>
</dbReference>
<evidence type="ECO:0000313" key="1">
    <source>
        <dbReference type="EMBL" id="KUE75066.1"/>
    </source>
</evidence>
<sequence>MKAHINQQAARPLALLYGLPESTETGRGVRAALEEQGFSSKEIAPEQLLQPVGALAGLGGKAAPLYSGEAPDAQLLLMSNFTSPQLNAVLDALREAGVHVPLKAVVTKHNKTWSVLALLEELQREREATRRFENAPPQGRQQEGEI</sequence>
<dbReference type="Proteomes" id="UP000449193">
    <property type="component" value="Unassembled WGS sequence"/>
</dbReference>
<evidence type="ECO:0000313" key="6">
    <source>
        <dbReference type="Proteomes" id="UP000431913"/>
    </source>
</evidence>
<dbReference type="EMBL" id="VUNJ01000012">
    <property type="protein sequence ID" value="MST92528.1"/>
    <property type="molecule type" value="Genomic_DNA"/>
</dbReference>
<proteinExistence type="predicted"/>
<dbReference type="EMBL" id="WMZU01000048">
    <property type="protein sequence ID" value="MTS29065.1"/>
    <property type="molecule type" value="Genomic_DNA"/>
</dbReference>
<name>A0A0W7TMI4_9FIRM</name>
<gene>
    <name evidence="1" type="ORF">ASJ35_15580</name>
    <name evidence="2" type="ORF">FYJ76_11400</name>
    <name evidence="4" type="ORF">GMD52_06435</name>
    <name evidence="3" type="ORF">GMD59_17515</name>
</gene>
<reference evidence="2 6" key="3">
    <citation type="submission" date="2019-08" db="EMBL/GenBank/DDBJ databases">
        <title>In-depth cultivation of the pig gut microbiome towards novel bacterial diversity and tailored functional studies.</title>
        <authorList>
            <person name="Wylensek D."/>
            <person name="Hitch T.C.A."/>
            <person name="Clavel T."/>
        </authorList>
    </citation>
    <scope>NUCLEOTIDE SEQUENCE [LARGE SCALE GENOMIC DNA]</scope>
    <source>
        <strain evidence="2 6">WCA3-601-WT-6J</strain>
    </source>
</reference>
<organism evidence="1 5">
    <name type="scientific">Ruthenibacterium lactatiformans</name>
    <dbReference type="NCBI Taxonomy" id="1550024"/>
    <lineage>
        <taxon>Bacteria</taxon>
        <taxon>Bacillati</taxon>
        <taxon>Bacillota</taxon>
        <taxon>Clostridia</taxon>
        <taxon>Eubacteriales</taxon>
        <taxon>Oscillospiraceae</taxon>
        <taxon>Ruthenibacterium</taxon>
    </lineage>
</organism>
<dbReference type="Proteomes" id="UP000431913">
    <property type="component" value="Unassembled WGS sequence"/>
</dbReference>
<evidence type="ECO:0000313" key="8">
    <source>
        <dbReference type="Proteomes" id="UP000472755"/>
    </source>
</evidence>
<dbReference type="Proteomes" id="UP000053433">
    <property type="component" value="Unassembled WGS sequence"/>
</dbReference>
<dbReference type="RefSeq" id="WP_050004629.1">
    <property type="nucleotide sequence ID" value="NZ_CAUBBA010000007.1"/>
</dbReference>
<dbReference type="EMBL" id="WMZR01000006">
    <property type="protein sequence ID" value="MTS51172.1"/>
    <property type="molecule type" value="Genomic_DNA"/>
</dbReference>
<dbReference type="InterPro" id="IPR016621">
    <property type="entry name" value="UCP014543"/>
</dbReference>
<comment type="caution">
    <text evidence="1">The sequence shown here is derived from an EMBL/GenBank/DDBJ whole genome shotgun (WGS) entry which is preliminary data.</text>
</comment>